<evidence type="ECO:0008006" key="4">
    <source>
        <dbReference type="Google" id="ProtNLM"/>
    </source>
</evidence>
<dbReference type="Proteomes" id="UP001386955">
    <property type="component" value="Unassembled WGS sequence"/>
</dbReference>
<proteinExistence type="predicted"/>
<keyword evidence="1" id="KW-0812">Transmembrane</keyword>
<comment type="caution">
    <text evidence="2">The sequence shown here is derived from an EMBL/GenBank/DDBJ whole genome shotgun (WGS) entry which is preliminary data.</text>
</comment>
<evidence type="ECO:0000313" key="2">
    <source>
        <dbReference type="EMBL" id="KAK7393696.1"/>
    </source>
</evidence>
<protein>
    <recommendedName>
        <fullName evidence="4">Transmembrane protein</fullName>
    </recommendedName>
</protein>
<dbReference type="EMBL" id="JAYMYS010000005">
    <property type="protein sequence ID" value="KAK7393696.1"/>
    <property type="molecule type" value="Genomic_DNA"/>
</dbReference>
<dbReference type="AlphaFoldDB" id="A0AAN9XIW9"/>
<sequence length="205" mass="23283">MNGSDDDRKHHYFHFFFTMDRVINGGSRFFLRASTLLDSQSQPAMDGVMDWGSDFLQSLQQAIDNVLNWLGSLISGFGTEFTKHKDFLLHVAGVVGVVLAAIVAVWLLWTVISGVVWLLWNVISGVVWLLWNVISGVVWLVWMAIMAIFKGFWKVITTIFCCCERAGRKMMTAPGRNIRIVRSSFESNPASYFRKLRSDQRNGLV</sequence>
<organism evidence="2 3">
    <name type="scientific">Psophocarpus tetragonolobus</name>
    <name type="common">Winged bean</name>
    <name type="synonym">Dolichos tetragonolobus</name>
    <dbReference type="NCBI Taxonomy" id="3891"/>
    <lineage>
        <taxon>Eukaryota</taxon>
        <taxon>Viridiplantae</taxon>
        <taxon>Streptophyta</taxon>
        <taxon>Embryophyta</taxon>
        <taxon>Tracheophyta</taxon>
        <taxon>Spermatophyta</taxon>
        <taxon>Magnoliopsida</taxon>
        <taxon>eudicotyledons</taxon>
        <taxon>Gunneridae</taxon>
        <taxon>Pentapetalae</taxon>
        <taxon>rosids</taxon>
        <taxon>fabids</taxon>
        <taxon>Fabales</taxon>
        <taxon>Fabaceae</taxon>
        <taxon>Papilionoideae</taxon>
        <taxon>50 kb inversion clade</taxon>
        <taxon>NPAAA clade</taxon>
        <taxon>indigoferoid/millettioid clade</taxon>
        <taxon>Phaseoleae</taxon>
        <taxon>Psophocarpus</taxon>
    </lineage>
</organism>
<evidence type="ECO:0000313" key="3">
    <source>
        <dbReference type="Proteomes" id="UP001386955"/>
    </source>
</evidence>
<accession>A0AAN9XIW9</accession>
<feature type="transmembrane region" description="Helical" evidence="1">
    <location>
        <begin position="87"/>
        <end position="120"/>
    </location>
</feature>
<gene>
    <name evidence="2" type="ORF">VNO78_22259</name>
</gene>
<reference evidence="2 3" key="1">
    <citation type="submission" date="2024-01" db="EMBL/GenBank/DDBJ databases">
        <title>The genomes of 5 underutilized Papilionoideae crops provide insights into root nodulation and disease resistanc.</title>
        <authorList>
            <person name="Jiang F."/>
        </authorList>
    </citation>
    <scope>NUCLEOTIDE SEQUENCE [LARGE SCALE GENOMIC DNA]</scope>
    <source>
        <strain evidence="2">DUOXIRENSHENG_FW03</strain>
        <tissue evidence="2">Leaves</tissue>
    </source>
</reference>
<name>A0AAN9XIW9_PSOTE</name>
<keyword evidence="1" id="KW-1133">Transmembrane helix</keyword>
<dbReference type="PANTHER" id="PTHR33333">
    <property type="entry name" value="ERYTHROCYTE MEMBRANE PROTEIN 1-LIKE"/>
    <property type="match status" value="1"/>
</dbReference>
<keyword evidence="3" id="KW-1185">Reference proteome</keyword>
<dbReference type="PANTHER" id="PTHR33333:SF46">
    <property type="entry name" value="LOW QUALITY PROTEIN: GLYCINE-RICH PROTEIN DOT1"/>
    <property type="match status" value="1"/>
</dbReference>
<evidence type="ECO:0000256" key="1">
    <source>
        <dbReference type="SAM" id="Phobius"/>
    </source>
</evidence>
<keyword evidence="1" id="KW-0472">Membrane</keyword>
<dbReference type="InterPro" id="IPR039926">
    <property type="entry name" value="Egg_app_1"/>
</dbReference>